<reference evidence="3" key="1">
    <citation type="submission" date="2012-12" db="EMBL/GenBank/DDBJ databases">
        <authorList>
            <person name="Hellsten U."/>
            <person name="Grimwood J."/>
            <person name="Chapman J.A."/>
            <person name="Shapiro H."/>
            <person name="Aerts A."/>
            <person name="Otillar R.P."/>
            <person name="Terry A.Y."/>
            <person name="Boore J.L."/>
            <person name="Simakov O."/>
            <person name="Marletaz F."/>
            <person name="Cho S.-J."/>
            <person name="Edsinger-Gonzales E."/>
            <person name="Havlak P."/>
            <person name="Kuo D.-H."/>
            <person name="Larsson T."/>
            <person name="Lv J."/>
            <person name="Arendt D."/>
            <person name="Savage R."/>
            <person name="Osoegawa K."/>
            <person name="de Jong P."/>
            <person name="Lindberg D.R."/>
            <person name="Seaver E.C."/>
            <person name="Weisblat D.A."/>
            <person name="Putnam N.H."/>
            <person name="Grigoriev I.V."/>
            <person name="Rokhsar D.S."/>
        </authorList>
    </citation>
    <scope>NUCLEOTIDE SEQUENCE</scope>
    <source>
        <strain evidence="3">I ESC-2004</strain>
    </source>
</reference>
<protein>
    <submittedName>
        <fullName evidence="1 2">Uncharacterized protein</fullName>
    </submittedName>
</protein>
<dbReference type="EMBL" id="AMQN01004965">
    <property type="status" value="NOT_ANNOTATED_CDS"/>
    <property type="molecule type" value="Genomic_DNA"/>
</dbReference>
<name>R7V6C5_CAPTE</name>
<keyword evidence="3" id="KW-1185">Reference proteome</keyword>
<organism evidence="1">
    <name type="scientific">Capitella teleta</name>
    <name type="common">Polychaete worm</name>
    <dbReference type="NCBI Taxonomy" id="283909"/>
    <lineage>
        <taxon>Eukaryota</taxon>
        <taxon>Metazoa</taxon>
        <taxon>Spiralia</taxon>
        <taxon>Lophotrochozoa</taxon>
        <taxon>Annelida</taxon>
        <taxon>Polychaeta</taxon>
        <taxon>Sedentaria</taxon>
        <taxon>Scolecida</taxon>
        <taxon>Capitellidae</taxon>
        <taxon>Capitella</taxon>
    </lineage>
</organism>
<sequence>MPRITNQRCDPASLGGLSIGAAGGSVVRSGADGLASNEAYEMNSLATRTQPKSLLPLSQEIQTILFWEQKSQIATNEICPMHDEIDDGKSGVISHLIPTWLHWPLI</sequence>
<evidence type="ECO:0000313" key="2">
    <source>
        <dbReference type="EnsemblMetazoa" id="CapteP197010"/>
    </source>
</evidence>
<dbReference type="EMBL" id="KB294813">
    <property type="protein sequence ID" value="ELU14022.1"/>
    <property type="molecule type" value="Genomic_DNA"/>
</dbReference>
<reference evidence="2" key="3">
    <citation type="submission" date="2015-06" db="UniProtKB">
        <authorList>
            <consortium name="EnsemblMetazoa"/>
        </authorList>
    </citation>
    <scope>IDENTIFICATION</scope>
</reference>
<dbReference type="Proteomes" id="UP000014760">
    <property type="component" value="Unassembled WGS sequence"/>
</dbReference>
<dbReference type="AlphaFoldDB" id="R7V6C5"/>
<dbReference type="EnsemblMetazoa" id="CapteT197010">
    <property type="protein sequence ID" value="CapteP197010"/>
    <property type="gene ID" value="CapteG197010"/>
</dbReference>
<accession>R7V6C5</accession>
<evidence type="ECO:0000313" key="1">
    <source>
        <dbReference type="EMBL" id="ELU14022.1"/>
    </source>
</evidence>
<reference evidence="1 3" key="2">
    <citation type="journal article" date="2013" name="Nature">
        <title>Insights into bilaterian evolution from three spiralian genomes.</title>
        <authorList>
            <person name="Simakov O."/>
            <person name="Marletaz F."/>
            <person name="Cho S.J."/>
            <person name="Edsinger-Gonzales E."/>
            <person name="Havlak P."/>
            <person name="Hellsten U."/>
            <person name="Kuo D.H."/>
            <person name="Larsson T."/>
            <person name="Lv J."/>
            <person name="Arendt D."/>
            <person name="Savage R."/>
            <person name="Osoegawa K."/>
            <person name="de Jong P."/>
            <person name="Grimwood J."/>
            <person name="Chapman J.A."/>
            <person name="Shapiro H."/>
            <person name="Aerts A."/>
            <person name="Otillar R.P."/>
            <person name="Terry A.Y."/>
            <person name="Boore J.L."/>
            <person name="Grigoriev I.V."/>
            <person name="Lindberg D.R."/>
            <person name="Seaver E.C."/>
            <person name="Weisblat D.A."/>
            <person name="Putnam N.H."/>
            <person name="Rokhsar D.S."/>
        </authorList>
    </citation>
    <scope>NUCLEOTIDE SEQUENCE</scope>
    <source>
        <strain evidence="1 3">I ESC-2004</strain>
    </source>
</reference>
<evidence type="ECO:0000313" key="3">
    <source>
        <dbReference type="Proteomes" id="UP000014760"/>
    </source>
</evidence>
<proteinExistence type="predicted"/>
<gene>
    <name evidence="1" type="ORF">CAPTEDRAFT_197010</name>
</gene>
<dbReference type="HOGENOM" id="CLU_2225675_0_0_1"/>